<gene>
    <name evidence="2" type="ORF">N7530_002549</name>
</gene>
<protein>
    <submittedName>
        <fullName evidence="2">Uncharacterized protein</fullName>
    </submittedName>
</protein>
<feature type="compositionally biased region" description="Basic residues" evidence="1">
    <location>
        <begin position="39"/>
        <end position="51"/>
    </location>
</feature>
<evidence type="ECO:0000313" key="2">
    <source>
        <dbReference type="EMBL" id="KAJ5483303.1"/>
    </source>
</evidence>
<accession>A0A9W9X3N3</accession>
<keyword evidence="3" id="KW-1185">Reference proteome</keyword>
<dbReference type="Proteomes" id="UP001147760">
    <property type="component" value="Unassembled WGS sequence"/>
</dbReference>
<evidence type="ECO:0000256" key="1">
    <source>
        <dbReference type="SAM" id="MobiDB-lite"/>
    </source>
</evidence>
<feature type="region of interest" description="Disordered" evidence="1">
    <location>
        <begin position="1"/>
        <end position="60"/>
    </location>
</feature>
<sequence length="440" mass="49229">MPTTRQKRKPAQDLLPGLPMDEKRPKRSKGSEASSSRAPKAKPTVKKGKGKQKQDESLPHGALANSLLKRGAALRLPNFPEGSYQTFAPPKEWGHRDVPITNPADIPEGWTSCDLDIAEDDVDRMIERCHRRIDEGIMPVIWENKLIMYQKMKQKRIDMINSEPPGLSWEVVQRLDSLQMIKKSFDETGDDNGSTPNVIAIMAAYRSGDLVWNDDPDSVTYWAHGKMIAGPKKMEMDEFLAISKEYNHRGVWVEGVDDYKPEPMYLFMCVPPWGSRYSMHMITVSMRNPFTWATNTWAHTMALSVLEDTGAAAMKIYPSDQQYLGHLSGCPLPVTSTTNMSTAAGVVPVRSVVVQVNIFHNDQPMLPRWINVRACVGNDPPNSPSSMRLSGIWLHHMLYCLSMPNNANTMYVGTDVEEILANAPPCNPAYAIPPPVDPTT</sequence>
<name>A0A9W9X3N3_9EURO</name>
<comment type="caution">
    <text evidence="2">The sequence shown here is derived from an EMBL/GenBank/DDBJ whole genome shotgun (WGS) entry which is preliminary data.</text>
</comment>
<organism evidence="2 3">
    <name type="scientific">Penicillium desertorum</name>
    <dbReference type="NCBI Taxonomy" id="1303715"/>
    <lineage>
        <taxon>Eukaryota</taxon>
        <taxon>Fungi</taxon>
        <taxon>Dikarya</taxon>
        <taxon>Ascomycota</taxon>
        <taxon>Pezizomycotina</taxon>
        <taxon>Eurotiomycetes</taxon>
        <taxon>Eurotiomycetidae</taxon>
        <taxon>Eurotiales</taxon>
        <taxon>Aspergillaceae</taxon>
        <taxon>Penicillium</taxon>
    </lineage>
</organism>
<evidence type="ECO:0000313" key="3">
    <source>
        <dbReference type="Proteomes" id="UP001147760"/>
    </source>
</evidence>
<reference evidence="2" key="2">
    <citation type="journal article" date="2023" name="IMA Fungus">
        <title>Comparative genomic study of the Penicillium genus elucidates a diverse pangenome and 15 lateral gene transfer events.</title>
        <authorList>
            <person name="Petersen C."/>
            <person name="Sorensen T."/>
            <person name="Nielsen M.R."/>
            <person name="Sondergaard T.E."/>
            <person name="Sorensen J.L."/>
            <person name="Fitzpatrick D.A."/>
            <person name="Frisvad J.C."/>
            <person name="Nielsen K.L."/>
        </authorList>
    </citation>
    <scope>NUCLEOTIDE SEQUENCE</scope>
    <source>
        <strain evidence="2">IBT 17660</strain>
    </source>
</reference>
<dbReference type="EMBL" id="JAPWDO010000002">
    <property type="protein sequence ID" value="KAJ5483303.1"/>
    <property type="molecule type" value="Genomic_DNA"/>
</dbReference>
<reference evidence="2" key="1">
    <citation type="submission" date="2022-12" db="EMBL/GenBank/DDBJ databases">
        <authorList>
            <person name="Petersen C."/>
        </authorList>
    </citation>
    <scope>NUCLEOTIDE SEQUENCE</scope>
    <source>
        <strain evidence="2">IBT 17660</strain>
    </source>
</reference>
<dbReference type="AlphaFoldDB" id="A0A9W9X3N3"/>
<proteinExistence type="predicted"/>
<dbReference type="OrthoDB" id="4326688at2759"/>